<protein>
    <submittedName>
        <fullName evidence="1">Uncharacterized protein</fullName>
    </submittedName>
</protein>
<organism evidence="1 2">
    <name type="scientific">Phocaeicola vulgatus str. 3975 RP4</name>
    <dbReference type="NCBI Taxonomy" id="1339352"/>
    <lineage>
        <taxon>Bacteria</taxon>
        <taxon>Pseudomonadati</taxon>
        <taxon>Bacteroidota</taxon>
        <taxon>Bacteroidia</taxon>
        <taxon>Bacteroidales</taxon>
        <taxon>Bacteroidaceae</taxon>
        <taxon>Phocaeicola</taxon>
    </lineage>
</organism>
<proteinExistence type="predicted"/>
<sequence length="44" mass="5380">MGIILFKGVYKMGKGHREVDSRWLFTFRRVLEAGRWQKYSCKDW</sequence>
<accession>A0A069SJ31</accession>
<reference evidence="1 2" key="1">
    <citation type="submission" date="2014-04" db="EMBL/GenBank/DDBJ databases">
        <authorList>
            <person name="Sears C."/>
            <person name="Carroll K."/>
            <person name="Sack B.R."/>
            <person name="Qadri F."/>
            <person name="Myers L.L."/>
            <person name="Chung G.-T."/>
            <person name="Escheverria P."/>
            <person name="Fraser C.M."/>
            <person name="Sadzewicz L."/>
            <person name="Shefchek K.A."/>
            <person name="Tallon L."/>
            <person name="Das S.P."/>
            <person name="Daugherty S."/>
            <person name="Mongodin E.F."/>
        </authorList>
    </citation>
    <scope>NUCLEOTIDE SEQUENCE [LARGE SCALE GENOMIC DNA]</scope>
    <source>
        <strain evidence="1 2">3975 RP4</strain>
    </source>
</reference>
<name>A0A069SJ31_PHOVU</name>
<gene>
    <name evidence="1" type="ORF">M099_2249</name>
</gene>
<evidence type="ECO:0000313" key="1">
    <source>
        <dbReference type="EMBL" id="KDS53825.1"/>
    </source>
</evidence>
<dbReference type="PATRIC" id="fig|1339352.3.peg.2166"/>
<dbReference type="AlphaFoldDB" id="A0A069SJ31"/>
<comment type="caution">
    <text evidence="1">The sequence shown here is derived from an EMBL/GenBank/DDBJ whole genome shotgun (WGS) entry which is preliminary data.</text>
</comment>
<dbReference type="EMBL" id="JNHM01000028">
    <property type="protein sequence ID" value="KDS53825.1"/>
    <property type="molecule type" value="Genomic_DNA"/>
</dbReference>
<evidence type="ECO:0000313" key="2">
    <source>
        <dbReference type="Proteomes" id="UP000027661"/>
    </source>
</evidence>
<dbReference type="Proteomes" id="UP000027661">
    <property type="component" value="Unassembled WGS sequence"/>
</dbReference>